<comment type="caution">
    <text evidence="1">The sequence shown here is derived from an EMBL/GenBank/DDBJ whole genome shotgun (WGS) entry which is preliminary data.</text>
</comment>
<evidence type="ECO:0000313" key="2">
    <source>
        <dbReference type="Proteomes" id="UP000004863"/>
    </source>
</evidence>
<dbReference type="Proteomes" id="UP000004863">
    <property type="component" value="Unassembled WGS sequence"/>
</dbReference>
<evidence type="ECO:0000313" key="1">
    <source>
        <dbReference type="EMBL" id="EID51991.1"/>
    </source>
</evidence>
<dbReference type="AlphaFoldDB" id="I0UVT8"/>
<dbReference type="PATRIC" id="fig|1125724.3.peg.137"/>
<dbReference type="RefSeq" id="WP_006887198.1">
    <property type="nucleotide sequence ID" value="NZ_AJJQ01000004.1"/>
</dbReference>
<sequence length="154" mass="16322">MVPVQGREYWMSQSTAGGARPATIMLEAGYLADNTSAGILKPGCAYSLKYYVSATDVTSSARKADATLAVRMIDTDGRVMMGSFAQYTTEQRPLSRFTTSVPFGVAVESREFTFTAKAGVYRFIATIEVPAAGTGSPPAAARGIGITSPDFALR</sequence>
<protein>
    <submittedName>
        <fullName evidence="1">Uncharacterized protein</fullName>
    </submittedName>
</protein>
<reference evidence="1" key="1">
    <citation type="submission" date="2012-03" db="EMBL/GenBank/DDBJ databases">
        <authorList>
            <person name="Durkin A.S."/>
            <person name="McCorrison J."/>
            <person name="Torralba M."/>
            <person name="Gillis M."/>
            <person name="Methe B."/>
            <person name="Sutton G."/>
            <person name="Nelson K.E."/>
        </authorList>
    </citation>
    <scope>NUCLEOTIDE SEQUENCE [LARGE SCALE GENOMIC DNA]</scope>
    <source>
        <strain evidence="1">F0474</strain>
    </source>
</reference>
<dbReference type="EMBL" id="AJJQ01000004">
    <property type="protein sequence ID" value="EID51991.1"/>
    <property type="molecule type" value="Genomic_DNA"/>
</dbReference>
<organism evidence="1 2">
    <name type="scientific">Rothia aeria F0474</name>
    <dbReference type="NCBI Taxonomy" id="1125724"/>
    <lineage>
        <taxon>Bacteria</taxon>
        <taxon>Bacillati</taxon>
        <taxon>Actinomycetota</taxon>
        <taxon>Actinomycetes</taxon>
        <taxon>Micrococcales</taxon>
        <taxon>Micrococcaceae</taxon>
        <taxon>Rothia</taxon>
    </lineage>
</organism>
<keyword evidence="2" id="KW-1185">Reference proteome</keyword>
<name>I0UVT8_9MICC</name>
<accession>I0UVT8</accession>
<gene>
    <name evidence="1" type="ORF">HMPREF1324_0730</name>
</gene>
<proteinExistence type="predicted"/>